<sequence>MIKEGSQDSANTIAQLRKEIAKSQTNKKSQKKSQMVQETSEDIANDQNSEEAEEMQVVDLSIQSQKAKQAQQQSETKKIQDCQKPQPENVVQKKSNDSVKVAFEGFDNQEKVRLSNLLKQTFDMETINMPSKINQSRYQLVIVSKNGQSKDVKSDQVKGVVNAQWVEDSVSKKQQLQDYDSYGFTLSEMVFFIFDALDADSHPQQHSMNLRNILLKQNAKVLSKYCDLYDKSGKYAPVDIVDDSSNLIILIKQQRRDFKDAVQDIELMIKHFKITFKQFEQMQIISDQWAIKSIMKDEKIPTIDYNLGMLFKIMISGDRSVFYVPPMTKQDQNKARKKSLQQNVYSVMEQWTKYSANELNILEDCVITFYGNEDQHGNKLANLLGANITDSIIPTYTTHIVTENLTPQLKQSLTLLQNKSSDLALRTSRAFGLSDNMNQQQVKVIGQSHTFKLVTVQWLEECLLQEKWVAEDKFTPEYVKDNKTVSEEEMLRFRKQQYKAKSKLFNNITFSIQEDSFDALGDQKDIVIENMIRTIMEQGGKIIPQSKSVRSHYLICEDGSVKDIWNNIQSSVLDKLDRKIIHFRWVKHCIKANIIEDDCEFLYLYPLPKRVPIVDFNQAILLFTRCQGRQKEEQIFRKVCKLYGFNYYSQHFKSQQLYSKEQKQVQGESYRPTHIVVFGDEELKQSTTISYYYKIDKNNLPLIVNTNWLIDCMFNGQFIDVTKDQSVKEKYIIDLAHFKPSY</sequence>
<dbReference type="PANTHER" id="PTHR13561">
    <property type="entry name" value="DNA REPLICATION REGULATOR DPB11-RELATED"/>
    <property type="match status" value="1"/>
</dbReference>
<dbReference type="SUPFAM" id="SSF52113">
    <property type="entry name" value="BRCT domain"/>
    <property type="match status" value="2"/>
</dbReference>
<dbReference type="GO" id="GO:0007095">
    <property type="term" value="P:mitotic G2 DNA damage checkpoint signaling"/>
    <property type="evidence" value="ECO:0007669"/>
    <property type="project" value="TreeGrafter"/>
</dbReference>
<dbReference type="InterPro" id="IPR036420">
    <property type="entry name" value="BRCT_dom_sf"/>
</dbReference>
<feature type="region of interest" description="Disordered" evidence="2">
    <location>
        <begin position="1"/>
        <end position="95"/>
    </location>
</feature>
<dbReference type="EMBL" id="CCKQ01001913">
    <property type="protein sequence ID" value="CDW73016.1"/>
    <property type="molecule type" value="Genomic_DNA"/>
</dbReference>
<proteinExistence type="predicted"/>
<evidence type="ECO:0000313" key="4">
    <source>
        <dbReference type="EMBL" id="CDW73016.1"/>
    </source>
</evidence>
<name>A0A077ZWY6_STYLE</name>
<keyword evidence="5" id="KW-1185">Reference proteome</keyword>
<dbReference type="InParanoid" id="A0A077ZWY6"/>
<feature type="domain" description="BRCT" evidence="3">
    <location>
        <begin position="357"/>
        <end position="476"/>
    </location>
</feature>
<protein>
    <recommendedName>
        <fullName evidence="3">BRCT domain-containing protein</fullName>
    </recommendedName>
</protein>
<evidence type="ECO:0000313" key="5">
    <source>
        <dbReference type="Proteomes" id="UP000039865"/>
    </source>
</evidence>
<dbReference type="GO" id="GO:0033314">
    <property type="term" value="P:mitotic DNA replication checkpoint signaling"/>
    <property type="evidence" value="ECO:0007669"/>
    <property type="project" value="TreeGrafter"/>
</dbReference>
<reference evidence="4 5" key="1">
    <citation type="submission" date="2014-06" db="EMBL/GenBank/DDBJ databases">
        <authorList>
            <person name="Swart Estienne"/>
        </authorList>
    </citation>
    <scope>NUCLEOTIDE SEQUENCE [LARGE SCALE GENOMIC DNA]</scope>
    <source>
        <strain evidence="4 5">130c</strain>
    </source>
</reference>
<evidence type="ECO:0000259" key="3">
    <source>
        <dbReference type="PROSITE" id="PS50172"/>
    </source>
</evidence>
<feature type="compositionally biased region" description="Acidic residues" evidence="2">
    <location>
        <begin position="39"/>
        <end position="56"/>
    </location>
</feature>
<dbReference type="Gene3D" id="3.40.50.10190">
    <property type="entry name" value="BRCT domain"/>
    <property type="match status" value="2"/>
</dbReference>
<feature type="compositionally biased region" description="Low complexity" evidence="2">
    <location>
        <begin position="63"/>
        <end position="74"/>
    </location>
</feature>
<evidence type="ECO:0000256" key="1">
    <source>
        <dbReference type="ARBA" id="ARBA00022737"/>
    </source>
</evidence>
<dbReference type="InterPro" id="IPR001357">
    <property type="entry name" value="BRCT_dom"/>
</dbReference>
<evidence type="ECO:0000256" key="2">
    <source>
        <dbReference type="SAM" id="MobiDB-lite"/>
    </source>
</evidence>
<gene>
    <name evidence="4" type="primary">Contig16319.g17381</name>
    <name evidence="4" type="ORF">STYLEM_1984</name>
</gene>
<organism evidence="4 5">
    <name type="scientific">Stylonychia lemnae</name>
    <name type="common">Ciliate</name>
    <dbReference type="NCBI Taxonomy" id="5949"/>
    <lineage>
        <taxon>Eukaryota</taxon>
        <taxon>Sar</taxon>
        <taxon>Alveolata</taxon>
        <taxon>Ciliophora</taxon>
        <taxon>Intramacronucleata</taxon>
        <taxon>Spirotrichea</taxon>
        <taxon>Stichotrichia</taxon>
        <taxon>Sporadotrichida</taxon>
        <taxon>Oxytrichidae</taxon>
        <taxon>Stylonychinae</taxon>
        <taxon>Stylonychia</taxon>
    </lineage>
</organism>
<dbReference type="PROSITE" id="PS50172">
    <property type="entry name" value="BRCT"/>
    <property type="match status" value="2"/>
</dbReference>
<dbReference type="AlphaFoldDB" id="A0A077ZWY6"/>
<dbReference type="GO" id="GO:0006270">
    <property type="term" value="P:DNA replication initiation"/>
    <property type="evidence" value="ECO:0007669"/>
    <property type="project" value="TreeGrafter"/>
</dbReference>
<accession>A0A077ZWY6</accession>
<dbReference type="PANTHER" id="PTHR13561:SF20">
    <property type="entry name" value="DNA TOPOISOMERASE 2-BINDING PROTEIN 1"/>
    <property type="match status" value="1"/>
</dbReference>
<dbReference type="OrthoDB" id="10576402at2759"/>
<feature type="domain" description="BRCT" evidence="3">
    <location>
        <begin position="500"/>
        <end position="603"/>
    </location>
</feature>
<dbReference type="Proteomes" id="UP000039865">
    <property type="component" value="Unassembled WGS sequence"/>
</dbReference>
<keyword evidence="1" id="KW-0677">Repeat</keyword>